<name>A0ABV6PCE9_9MICC</name>
<protein>
    <submittedName>
        <fullName evidence="2">Alpha/beta fold hydrolase</fullName>
    </submittedName>
</protein>
<dbReference type="PRINTS" id="PR00111">
    <property type="entry name" value="ABHYDROLASE"/>
</dbReference>
<sequence length="261" mass="27501">MTTPQLVPIQLNAANPDKPLLVVGPGIGTGVQELWDPTVAHLDADFEVIGYDLPGHVIAPTSTAPYSVKELADAVAKIAKQSAAGREVYFAGVSISGGVALELALHHPETFTAVAVVCSAAKIGEPEAWEERAEIAAQNGTEVMIPFCRDGWFAPGFHEAQPAKADTLLGILRDADLDSYVTVCRALGTYDMRADLPKITLPVLAINGAHDEVCPPSGGEVIAAGVPQGKALVFENTAHLAPVEEPMRTADELRTFFLTAS</sequence>
<dbReference type="Pfam" id="PF12697">
    <property type="entry name" value="Abhydrolase_6"/>
    <property type="match status" value="1"/>
</dbReference>
<gene>
    <name evidence="2" type="ORF">ACFFFR_10470</name>
</gene>
<keyword evidence="3" id="KW-1185">Reference proteome</keyword>
<dbReference type="InterPro" id="IPR029058">
    <property type="entry name" value="AB_hydrolase_fold"/>
</dbReference>
<dbReference type="PANTHER" id="PTHR43798">
    <property type="entry name" value="MONOACYLGLYCEROL LIPASE"/>
    <property type="match status" value="1"/>
</dbReference>
<reference evidence="2 3" key="1">
    <citation type="submission" date="2024-09" db="EMBL/GenBank/DDBJ databases">
        <authorList>
            <person name="Sun Q."/>
            <person name="Mori K."/>
        </authorList>
    </citation>
    <scope>NUCLEOTIDE SEQUENCE [LARGE SCALE GENOMIC DNA]</scope>
    <source>
        <strain evidence="2 3">NCAIM B.02604</strain>
    </source>
</reference>
<keyword evidence="2" id="KW-0378">Hydrolase</keyword>
<proteinExistence type="predicted"/>
<dbReference type="PANTHER" id="PTHR43798:SF33">
    <property type="entry name" value="HYDROLASE, PUTATIVE (AFU_ORTHOLOGUE AFUA_2G14860)-RELATED"/>
    <property type="match status" value="1"/>
</dbReference>
<dbReference type="InterPro" id="IPR000073">
    <property type="entry name" value="AB_hydrolase_1"/>
</dbReference>
<dbReference type="SUPFAM" id="SSF53474">
    <property type="entry name" value="alpha/beta-Hydrolases"/>
    <property type="match status" value="1"/>
</dbReference>
<dbReference type="Proteomes" id="UP001589862">
    <property type="component" value="Unassembled WGS sequence"/>
</dbReference>
<comment type="caution">
    <text evidence="2">The sequence shown here is derived from an EMBL/GenBank/DDBJ whole genome shotgun (WGS) entry which is preliminary data.</text>
</comment>
<dbReference type="RefSeq" id="WP_377460238.1">
    <property type="nucleotide sequence ID" value="NZ_JBHLUB010000032.1"/>
</dbReference>
<dbReference type="InterPro" id="IPR050266">
    <property type="entry name" value="AB_hydrolase_sf"/>
</dbReference>
<evidence type="ECO:0000259" key="1">
    <source>
        <dbReference type="Pfam" id="PF12697"/>
    </source>
</evidence>
<evidence type="ECO:0000313" key="2">
    <source>
        <dbReference type="EMBL" id="MFC0582794.1"/>
    </source>
</evidence>
<accession>A0ABV6PCE9</accession>
<dbReference type="Gene3D" id="3.40.50.1820">
    <property type="entry name" value="alpha/beta hydrolase"/>
    <property type="match status" value="1"/>
</dbReference>
<dbReference type="EMBL" id="JBHLUB010000032">
    <property type="protein sequence ID" value="MFC0582794.1"/>
    <property type="molecule type" value="Genomic_DNA"/>
</dbReference>
<dbReference type="GO" id="GO:0016787">
    <property type="term" value="F:hydrolase activity"/>
    <property type="evidence" value="ECO:0007669"/>
    <property type="project" value="UniProtKB-KW"/>
</dbReference>
<feature type="domain" description="AB hydrolase-1" evidence="1">
    <location>
        <begin position="22"/>
        <end position="251"/>
    </location>
</feature>
<evidence type="ECO:0000313" key="3">
    <source>
        <dbReference type="Proteomes" id="UP001589862"/>
    </source>
</evidence>
<organism evidence="2 3">
    <name type="scientific">Micrococcoides hystricis</name>
    <dbReference type="NCBI Taxonomy" id="1572761"/>
    <lineage>
        <taxon>Bacteria</taxon>
        <taxon>Bacillati</taxon>
        <taxon>Actinomycetota</taxon>
        <taxon>Actinomycetes</taxon>
        <taxon>Micrococcales</taxon>
        <taxon>Micrococcaceae</taxon>
        <taxon>Micrococcoides</taxon>
    </lineage>
</organism>